<evidence type="ECO:0008006" key="3">
    <source>
        <dbReference type="Google" id="ProtNLM"/>
    </source>
</evidence>
<organism evidence="1 2">
    <name type="scientific">Paraburkholderia aspalathi</name>
    <dbReference type="NCBI Taxonomy" id="1324617"/>
    <lineage>
        <taxon>Bacteria</taxon>
        <taxon>Pseudomonadati</taxon>
        <taxon>Pseudomonadota</taxon>
        <taxon>Betaproteobacteria</taxon>
        <taxon>Burkholderiales</taxon>
        <taxon>Burkholderiaceae</taxon>
        <taxon>Paraburkholderia</taxon>
    </lineage>
</organism>
<reference evidence="1 2" key="1">
    <citation type="submission" date="2021-02" db="EMBL/GenBank/DDBJ databases">
        <authorList>
            <person name="Vanwijnsberghe S."/>
        </authorList>
    </citation>
    <scope>NUCLEOTIDE SEQUENCE [LARGE SCALE GENOMIC DNA]</scope>
    <source>
        <strain evidence="1 2">R-69658</strain>
    </source>
</reference>
<accession>A0ABN7NGR3</accession>
<dbReference type="EMBL" id="CAJNAU010000200">
    <property type="protein sequence ID" value="CAE6865915.1"/>
    <property type="molecule type" value="Genomic_DNA"/>
</dbReference>
<dbReference type="Proteomes" id="UP000674425">
    <property type="component" value="Unassembled WGS sequence"/>
</dbReference>
<gene>
    <name evidence="1" type="ORF">R69658_07862</name>
</gene>
<evidence type="ECO:0000313" key="1">
    <source>
        <dbReference type="EMBL" id="CAE6865915.1"/>
    </source>
</evidence>
<name>A0ABN7NGR3_9BURK</name>
<sequence length="98" mass="10842">MIRRRSAIEPAIGHMKTDGKLDRNWLDGALGDAIHAVLCGAGHNLRMILRKLRLLCLFVLAALFNRGITAVPSPQRRWSAKRIVQDGLFNIAVTAEAL</sequence>
<dbReference type="PANTHER" id="PTHR33803:SF3">
    <property type="entry name" value="BLL1974 PROTEIN"/>
    <property type="match status" value="1"/>
</dbReference>
<keyword evidence="2" id="KW-1185">Reference proteome</keyword>
<protein>
    <recommendedName>
        <fullName evidence="3">Transposase, IS5 family</fullName>
    </recommendedName>
</protein>
<evidence type="ECO:0000313" key="2">
    <source>
        <dbReference type="Proteomes" id="UP000674425"/>
    </source>
</evidence>
<comment type="caution">
    <text evidence="1">The sequence shown here is derived from an EMBL/GenBank/DDBJ whole genome shotgun (WGS) entry which is preliminary data.</text>
</comment>
<proteinExistence type="predicted"/>
<dbReference type="PANTHER" id="PTHR33803">
    <property type="entry name" value="IS1478 TRANSPOSASE"/>
    <property type="match status" value="1"/>
</dbReference>